<dbReference type="InterPro" id="IPR014721">
    <property type="entry name" value="Ribsml_uS5_D2-typ_fold_subgr"/>
</dbReference>
<evidence type="ECO:0000256" key="2">
    <source>
        <dbReference type="ARBA" id="ARBA00022722"/>
    </source>
</evidence>
<dbReference type="PANTHER" id="PTHR33992:SF1">
    <property type="entry name" value="RIBONUCLEASE P PROTEIN COMPONENT"/>
    <property type="match status" value="1"/>
</dbReference>
<dbReference type="GO" id="GO:0004526">
    <property type="term" value="F:ribonuclease P activity"/>
    <property type="evidence" value="ECO:0007669"/>
    <property type="project" value="UniProtKB-UniRule"/>
</dbReference>
<dbReference type="OrthoDB" id="9796422at2"/>
<dbReference type="GO" id="GO:0042781">
    <property type="term" value="F:3'-tRNA processing endoribonuclease activity"/>
    <property type="evidence" value="ECO:0007669"/>
    <property type="project" value="TreeGrafter"/>
</dbReference>
<dbReference type="HAMAP" id="MF_00227">
    <property type="entry name" value="RNase_P"/>
    <property type="match status" value="1"/>
</dbReference>
<evidence type="ECO:0000256" key="5">
    <source>
        <dbReference type="ARBA" id="ARBA00022884"/>
    </source>
</evidence>
<dbReference type="InterPro" id="IPR020568">
    <property type="entry name" value="Ribosomal_Su5_D2-typ_SF"/>
</dbReference>
<comment type="subunit">
    <text evidence="6">Consists of a catalytic RNA component (M1 or rnpB) and a protein subunit.</text>
</comment>
<dbReference type="AlphaFoldDB" id="A0A317MYV4"/>
<evidence type="ECO:0000256" key="6">
    <source>
        <dbReference type="HAMAP-Rule" id="MF_00227"/>
    </source>
</evidence>
<evidence type="ECO:0000313" key="8">
    <source>
        <dbReference type="EMBL" id="PWV64823.1"/>
    </source>
</evidence>
<evidence type="ECO:0000313" key="9">
    <source>
        <dbReference type="Proteomes" id="UP000246569"/>
    </source>
</evidence>
<keyword evidence="9" id="KW-1185">Reference proteome</keyword>
<gene>
    <name evidence="6" type="primary">rnpA</name>
    <name evidence="8" type="ORF">C7443_102476</name>
</gene>
<dbReference type="GO" id="GO:0001682">
    <property type="term" value="P:tRNA 5'-leader removal"/>
    <property type="evidence" value="ECO:0007669"/>
    <property type="project" value="UniProtKB-UniRule"/>
</dbReference>
<dbReference type="PANTHER" id="PTHR33992">
    <property type="entry name" value="RIBONUCLEASE P PROTEIN COMPONENT"/>
    <property type="match status" value="1"/>
</dbReference>
<comment type="function">
    <text evidence="6">RNaseP catalyzes the removal of the 5'-leader sequence from pre-tRNA to produce the mature 5'-terminus. It can also cleave other RNA substrates such as 4.5S RNA. The protein component plays an auxiliary but essential role in vivo by binding to the 5'-leader sequence and broadening the substrate specificity of the ribozyme.</text>
</comment>
<evidence type="ECO:0000256" key="1">
    <source>
        <dbReference type="ARBA" id="ARBA00022694"/>
    </source>
</evidence>
<dbReference type="EMBL" id="QGTJ01000002">
    <property type="protein sequence ID" value="PWV64823.1"/>
    <property type="molecule type" value="Genomic_DNA"/>
</dbReference>
<keyword evidence="4 6" id="KW-0378">Hydrolase</keyword>
<reference evidence="8 9" key="1">
    <citation type="submission" date="2018-05" db="EMBL/GenBank/DDBJ databases">
        <title>Genomic Encyclopedia of Type Strains, Phase IV (KMG-IV): sequencing the most valuable type-strain genomes for metagenomic binning, comparative biology and taxonomic classification.</title>
        <authorList>
            <person name="Goeker M."/>
        </authorList>
    </citation>
    <scope>NUCLEOTIDE SEQUENCE [LARGE SCALE GENOMIC DNA]</scope>
    <source>
        <strain evidence="8 9">DSM 23606</strain>
    </source>
</reference>
<dbReference type="NCBIfam" id="TIGR00188">
    <property type="entry name" value="rnpA"/>
    <property type="match status" value="1"/>
</dbReference>
<evidence type="ECO:0000256" key="7">
    <source>
        <dbReference type="NCBIfam" id="TIGR00188"/>
    </source>
</evidence>
<dbReference type="GO" id="GO:0000049">
    <property type="term" value="F:tRNA binding"/>
    <property type="evidence" value="ECO:0007669"/>
    <property type="project" value="UniProtKB-UniRule"/>
</dbReference>
<dbReference type="GO" id="GO:0030677">
    <property type="term" value="C:ribonuclease P complex"/>
    <property type="evidence" value="ECO:0007669"/>
    <property type="project" value="TreeGrafter"/>
</dbReference>
<keyword evidence="1 6" id="KW-0819">tRNA processing</keyword>
<evidence type="ECO:0000256" key="4">
    <source>
        <dbReference type="ARBA" id="ARBA00022801"/>
    </source>
</evidence>
<proteinExistence type="inferred from homology"/>
<dbReference type="SUPFAM" id="SSF54211">
    <property type="entry name" value="Ribosomal protein S5 domain 2-like"/>
    <property type="match status" value="1"/>
</dbReference>
<dbReference type="Pfam" id="PF00825">
    <property type="entry name" value="Ribonuclease_P"/>
    <property type="match status" value="1"/>
</dbReference>
<keyword evidence="3 6" id="KW-0255">Endonuclease</keyword>
<keyword evidence="5 6" id="KW-0694">RNA-binding</keyword>
<protein>
    <recommendedName>
        <fullName evidence="6 7">Ribonuclease P protein component</fullName>
        <shortName evidence="6">RNase P protein</shortName>
        <shortName evidence="6">RNaseP protein</shortName>
        <ecNumber evidence="6 7">3.1.26.5</ecNumber>
    </recommendedName>
    <alternativeName>
        <fullName evidence="6">Protein C5</fullName>
    </alternativeName>
</protein>
<dbReference type="Proteomes" id="UP000246569">
    <property type="component" value="Unassembled WGS sequence"/>
</dbReference>
<dbReference type="EC" id="3.1.26.5" evidence="6 7"/>
<name>A0A317MYV4_9GAMM</name>
<keyword evidence="2 6" id="KW-0540">Nuclease</keyword>
<comment type="caution">
    <text evidence="8">The sequence shown here is derived from an EMBL/GenBank/DDBJ whole genome shotgun (WGS) entry which is preliminary data.</text>
</comment>
<dbReference type="InterPro" id="IPR000100">
    <property type="entry name" value="RNase_P"/>
</dbReference>
<comment type="similarity">
    <text evidence="6">Belongs to the RnpA family.</text>
</comment>
<dbReference type="Gene3D" id="3.30.230.10">
    <property type="match status" value="1"/>
</dbReference>
<organism evidence="8 9">
    <name type="scientific">Plasticicumulans acidivorans</name>
    <dbReference type="NCBI Taxonomy" id="886464"/>
    <lineage>
        <taxon>Bacteria</taxon>
        <taxon>Pseudomonadati</taxon>
        <taxon>Pseudomonadota</taxon>
        <taxon>Gammaproteobacteria</taxon>
        <taxon>Candidatus Competibacteraceae</taxon>
        <taxon>Plasticicumulans</taxon>
    </lineage>
</organism>
<accession>A0A317MYV4</accession>
<sequence>MPAAPRAARACRPDSTVDGARFERRARLVRKAEFQTVFDRAEKSADRYFTVLACSNSLEHARLGLAISKRNAKLAVLRNSIKRIIRESFRHQLATLGGVDFVVMARPGLSGVEHRLLFESLNRHWARLAKRCVRC</sequence>
<comment type="catalytic activity">
    <reaction evidence="6">
        <text>Endonucleolytic cleavage of RNA, removing 5'-extranucleotides from tRNA precursor.</text>
        <dbReference type="EC" id="3.1.26.5"/>
    </reaction>
</comment>
<evidence type="ECO:0000256" key="3">
    <source>
        <dbReference type="ARBA" id="ARBA00022759"/>
    </source>
</evidence>